<feature type="region of interest" description="Disordered" evidence="1">
    <location>
        <begin position="72"/>
        <end position="91"/>
    </location>
</feature>
<keyword evidence="3" id="KW-1185">Reference proteome</keyword>
<gene>
    <name evidence="2" type="ORF">DiNV_CH01M_ORF62</name>
</gene>
<evidence type="ECO:0000313" key="2">
    <source>
        <dbReference type="EMBL" id="ATZ81548.1"/>
    </source>
</evidence>
<dbReference type="OrthoDB" id="7194at10239"/>
<dbReference type="Proteomes" id="UP000290195">
    <property type="component" value="Segment"/>
</dbReference>
<organism evidence="2">
    <name type="scientific">Drosophila innubila nudivirus</name>
    <dbReference type="NCBI Taxonomy" id="2057187"/>
    <lineage>
        <taxon>Viruses</taxon>
        <taxon>Viruses incertae sedis</taxon>
        <taxon>Naldaviricetes</taxon>
        <taxon>Lefavirales</taxon>
        <taxon>Nudiviridae</taxon>
        <taxon>Alphanudivirus</taxon>
        <taxon>Alphanudivirus droinnubilae</taxon>
    </lineage>
</organism>
<name>A0A2H4UXB3_9VIRU</name>
<protein>
    <submittedName>
        <fullName evidence="2">GrBNV_gp17-like protein</fullName>
    </submittedName>
</protein>
<evidence type="ECO:0000313" key="3">
    <source>
        <dbReference type="Proteomes" id="UP000290195"/>
    </source>
</evidence>
<reference evidence="2" key="1">
    <citation type="journal article" date="2018" name="Infect. Genet. Evol.">
        <title>The dynamic evolution of Drosophila innubila Nudivirus.</title>
        <authorList>
            <person name="Hill T."/>
            <person name="Unckless R.L."/>
        </authorList>
    </citation>
    <scope>NUCLEOTIDE SEQUENCE [LARGE SCALE GENOMIC DNA]</scope>
    <source>
        <strain evidence="2">DiNV_CH01M</strain>
    </source>
</reference>
<dbReference type="EMBL" id="MF966379">
    <property type="protein sequence ID" value="ATZ81548.1"/>
    <property type="molecule type" value="Genomic_DNA"/>
</dbReference>
<feature type="compositionally biased region" description="Low complexity" evidence="1">
    <location>
        <begin position="141"/>
        <end position="160"/>
    </location>
</feature>
<proteinExistence type="predicted"/>
<feature type="compositionally biased region" description="Acidic residues" evidence="1">
    <location>
        <begin position="161"/>
        <end position="188"/>
    </location>
</feature>
<accession>A0A2H4UXB3</accession>
<evidence type="ECO:0000256" key="1">
    <source>
        <dbReference type="SAM" id="MobiDB-lite"/>
    </source>
</evidence>
<feature type="region of interest" description="Disordered" evidence="1">
    <location>
        <begin position="123"/>
        <end position="202"/>
    </location>
</feature>
<sequence length="662" mass="76490">MDTNKLKILNFRTSVCQKELVNRFNKSHNFSPINSYKKTQPEITTAETLVTPVTSTTVSNMNKNSILKIDDSTMDSSSLKPTNRRSKSLALKTTRLSIKRPLDAPINISGSYKFVKNDCGNKTLTKKNRINDDDDIEDDSTTATSSSGSSSDSNSSSCNSENDDILDDYTNDDDDDDDDDDEEEDENDGNSNDIEKEDYSMENDIDGSNDCVYDLYERHFQRAKKNMYQKFDTIGDSDMPYFVSVFNGFDAVNDKVCTNFDIKKLNRNVTLFEYYTICNYLDAPEFTIDLLKTTKYDHVVNAIISYILFWSNDDIDDYIKNNPKFTNFFNALRMVRELDGGQYVFDYKGLPFIKQAFKVLRRHFEPEKVTRSPFDWLGIMDHDFISHLDRVYNLIYENKFDFETIKMLEADMEIPYKLPSIDIKKLQTSNNENQFKFITGQACCCKTTILNKLLELGWRKFSRGDVGSFSGKSSSSAAIGNLHAALDFTLTRPNVIGDRGYIDNVIWSFIMPACNPIDSKSFVYKMLSFLNSNFNEPSIAQYISQKGLVFIDPYVDLNRNRQLNRCESGDAHRARIFMYPIAQFMVYYTVARLFGWKILCVPYDVDRNFDNVKYEQNIDLIRNYFGTPKFDDIIDKQLIRFAKPYNNYTVDTLYPKIVGIFK</sequence>